<proteinExistence type="predicted"/>
<accession>A0A1I2E444</accession>
<dbReference type="STRING" id="930128.SAMN05192532_10580"/>
<gene>
    <name evidence="1" type="ORF">SAMN05192532_10580</name>
</gene>
<sequence>MVIPGQLNWQEHLFKEREENVTADKEVPCSLHGYVCKSVCKNCTWVTHYEEINGKVKIKCRPPVIWEG</sequence>
<evidence type="ECO:0000313" key="2">
    <source>
        <dbReference type="Proteomes" id="UP000199516"/>
    </source>
</evidence>
<reference evidence="1 2" key="1">
    <citation type="submission" date="2016-10" db="EMBL/GenBank/DDBJ databases">
        <authorList>
            <person name="de Groot N.N."/>
        </authorList>
    </citation>
    <scope>NUCLEOTIDE SEQUENCE [LARGE SCALE GENOMIC DNA]</scope>
    <source>
        <strain evidence="1 2">DSM 23995</strain>
    </source>
</reference>
<dbReference type="AlphaFoldDB" id="A0A1I2E444"/>
<evidence type="ECO:0000313" key="1">
    <source>
        <dbReference type="EMBL" id="SFE87439.1"/>
    </source>
</evidence>
<organism evidence="1 2">
    <name type="scientific">Alteribacillus iranensis</name>
    <dbReference type="NCBI Taxonomy" id="930128"/>
    <lineage>
        <taxon>Bacteria</taxon>
        <taxon>Bacillati</taxon>
        <taxon>Bacillota</taxon>
        <taxon>Bacilli</taxon>
        <taxon>Bacillales</taxon>
        <taxon>Bacillaceae</taxon>
        <taxon>Alteribacillus</taxon>
    </lineage>
</organism>
<dbReference type="Proteomes" id="UP000199516">
    <property type="component" value="Unassembled WGS sequence"/>
</dbReference>
<dbReference type="EMBL" id="FONT01000005">
    <property type="protein sequence ID" value="SFE87439.1"/>
    <property type="molecule type" value="Genomic_DNA"/>
</dbReference>
<protein>
    <submittedName>
        <fullName evidence="1">Uncharacterized protein</fullName>
    </submittedName>
</protein>
<name>A0A1I2E444_9BACI</name>
<keyword evidence="2" id="KW-1185">Reference proteome</keyword>